<evidence type="ECO:0000256" key="11">
    <source>
        <dbReference type="SAM" id="Phobius"/>
    </source>
</evidence>
<accession>A0A2D2DGP0</accession>
<dbReference type="OrthoDB" id="7055795at2"/>
<keyword evidence="11" id="KW-0472">Membrane</keyword>
<feature type="region of interest" description="Disordered" evidence="10">
    <location>
        <begin position="524"/>
        <end position="577"/>
    </location>
</feature>
<dbReference type="InterPro" id="IPR043502">
    <property type="entry name" value="DNA/RNA_pol_sf"/>
</dbReference>
<keyword evidence="6" id="KW-0695">RNA-directed DNA polymerase</keyword>
<dbReference type="GO" id="GO:0003964">
    <property type="term" value="F:RNA-directed DNA polymerase activity"/>
    <property type="evidence" value="ECO:0007669"/>
    <property type="project" value="UniProtKB-KW"/>
</dbReference>
<dbReference type="RefSeq" id="WP_099874131.1">
    <property type="nucleotide sequence ID" value="NZ_CP024608.1"/>
</dbReference>
<name>A0A2D2DGP0_9BURK</name>
<feature type="transmembrane region" description="Helical" evidence="11">
    <location>
        <begin position="625"/>
        <end position="641"/>
    </location>
</feature>
<evidence type="ECO:0000256" key="5">
    <source>
        <dbReference type="ARBA" id="ARBA00022842"/>
    </source>
</evidence>
<organism evidence="13 14">
    <name type="scientific">Massilia violaceinigra</name>
    <dbReference type="NCBI Taxonomy" id="2045208"/>
    <lineage>
        <taxon>Bacteria</taxon>
        <taxon>Pseudomonadati</taxon>
        <taxon>Pseudomonadota</taxon>
        <taxon>Betaproteobacteria</taxon>
        <taxon>Burkholderiales</taxon>
        <taxon>Oxalobacteraceae</taxon>
        <taxon>Telluria group</taxon>
        <taxon>Massilia</taxon>
    </lineage>
</organism>
<dbReference type="PANTHER" id="PTHR34047">
    <property type="entry name" value="NUCLEAR INTRON MATURASE 1, MITOCHONDRIAL-RELATED"/>
    <property type="match status" value="1"/>
</dbReference>
<dbReference type="CDD" id="cd03487">
    <property type="entry name" value="RT_Bac_retron_II"/>
    <property type="match status" value="1"/>
</dbReference>
<dbReference type="Proteomes" id="UP000229897">
    <property type="component" value="Chromosome"/>
</dbReference>
<keyword evidence="2" id="KW-0808">Transferase</keyword>
<evidence type="ECO:0000256" key="8">
    <source>
        <dbReference type="ARBA" id="ARBA00034120"/>
    </source>
</evidence>
<dbReference type="InterPro" id="IPR051083">
    <property type="entry name" value="GrpII_Intron_Splice-Mob/Def"/>
</dbReference>
<sequence length="642" mass="70753">MTSPTPSPSELTRAQLYERIRASSKEEVVLTEMQRLGFWPADSGKPSVESALIRREAELTQALQRLGSELHHLQNPEAALRMLRKERMAKAKARREETRQKRALVRFEKAQAWRQRREHEVLYLGAGVSGGLSRADSDAGKLAGLAMPVLHKADDLAQAMGITLSELRFLAFERRVSRISHYRRFAMPKKTGGERIISAPMPRLKRAQYWVLDNVLARAPLHQAAHGFVPGRSIVSNAAPHVGQAVVINLDLKDFFPSIGMPRIKGVFAQLGYSEQLATVLALLCTEAPTDKVRIDGERFFVAHGSRALPQGAPSSPALTNILCRRLDARLQACAAKLGFKYTRYADDLTFSGDADARKLAGKLLWRAKQIVIDEGFTPHPDKQHVMRDAQRQMVTGIVVNQKPSLERETLRRFRATLFQLEKDGPEGKQWNGNTNVIDALEGYAQFIRMVDPVKGLPLLVRVRAARARWGAAGIDMKLMQSKRSSAFRALSAQGKAPWDGWWQATLASAPVLEKTAAQLAVEKKERKAAEAPTVPPAPVNMKKPAAAQTPVATPAAAVHAPPASDATANPAPGAKPDGDNNFQVAIAVQVALICAFALATQRVLPSACMAVIVLQSAMLRKPRWGWFLFIILIWSAVTLKW</sequence>
<protein>
    <recommendedName>
        <fullName evidence="1">RNA-directed DNA polymerase</fullName>
        <ecNumber evidence="1">2.7.7.49</ecNumber>
    </recommendedName>
</protein>
<keyword evidence="5" id="KW-0460">Magnesium</keyword>
<dbReference type="InterPro" id="IPR000123">
    <property type="entry name" value="Reverse_transcriptase_msDNA"/>
</dbReference>
<dbReference type="KEGG" id="mass:CR152_06165"/>
<feature type="domain" description="Reverse transcriptase" evidence="12">
    <location>
        <begin position="168"/>
        <end position="400"/>
    </location>
</feature>
<proteinExistence type="inferred from homology"/>
<evidence type="ECO:0000256" key="2">
    <source>
        <dbReference type="ARBA" id="ARBA00022679"/>
    </source>
</evidence>
<dbReference type="PANTHER" id="PTHR34047:SF7">
    <property type="entry name" value="RNA-DIRECTED DNA POLYMERASE"/>
    <property type="match status" value="1"/>
</dbReference>
<evidence type="ECO:0000256" key="9">
    <source>
        <dbReference type="ARBA" id="ARBA00048173"/>
    </source>
</evidence>
<dbReference type="AlphaFoldDB" id="A0A2D2DGP0"/>
<dbReference type="PRINTS" id="PR00866">
    <property type="entry name" value="RNADNAPOLMS"/>
</dbReference>
<feature type="compositionally biased region" description="Low complexity" evidence="10">
    <location>
        <begin position="545"/>
        <end position="569"/>
    </location>
</feature>
<evidence type="ECO:0000259" key="12">
    <source>
        <dbReference type="PROSITE" id="PS50878"/>
    </source>
</evidence>
<comment type="similarity">
    <text evidence="8">Belongs to the bacterial reverse transcriptase family.</text>
</comment>
<keyword evidence="4" id="KW-0479">Metal-binding</keyword>
<dbReference type="InterPro" id="IPR000477">
    <property type="entry name" value="RT_dom"/>
</dbReference>
<evidence type="ECO:0000256" key="3">
    <source>
        <dbReference type="ARBA" id="ARBA00022695"/>
    </source>
</evidence>
<evidence type="ECO:0000256" key="7">
    <source>
        <dbReference type="ARBA" id="ARBA00023118"/>
    </source>
</evidence>
<reference evidence="13" key="1">
    <citation type="submission" date="2017-10" db="EMBL/GenBank/DDBJ databases">
        <title>Massilia psychrophilum sp. nov., a novel purple-pigmented bacterium isolated from Tianshan glacier, Xinjiang Municipality, China.</title>
        <authorList>
            <person name="Wang H."/>
        </authorList>
    </citation>
    <scope>NUCLEOTIDE SEQUENCE [LARGE SCALE GENOMIC DNA]</scope>
    <source>
        <strain evidence="13">B2</strain>
    </source>
</reference>
<dbReference type="Pfam" id="PF00078">
    <property type="entry name" value="RVT_1"/>
    <property type="match status" value="1"/>
</dbReference>
<keyword evidence="11" id="KW-1133">Transmembrane helix</keyword>
<evidence type="ECO:0000313" key="13">
    <source>
        <dbReference type="EMBL" id="ATQ74140.1"/>
    </source>
</evidence>
<dbReference type="PROSITE" id="PS50878">
    <property type="entry name" value="RT_POL"/>
    <property type="match status" value="1"/>
</dbReference>
<keyword evidence="3" id="KW-0548">Nucleotidyltransferase</keyword>
<dbReference type="SUPFAM" id="SSF56672">
    <property type="entry name" value="DNA/RNA polymerases"/>
    <property type="match status" value="1"/>
</dbReference>
<dbReference type="GO" id="GO:0003723">
    <property type="term" value="F:RNA binding"/>
    <property type="evidence" value="ECO:0007669"/>
    <property type="project" value="InterPro"/>
</dbReference>
<dbReference type="GO" id="GO:0051607">
    <property type="term" value="P:defense response to virus"/>
    <property type="evidence" value="ECO:0007669"/>
    <property type="project" value="UniProtKB-KW"/>
</dbReference>
<evidence type="ECO:0000256" key="6">
    <source>
        <dbReference type="ARBA" id="ARBA00022918"/>
    </source>
</evidence>
<keyword evidence="11" id="KW-0812">Transmembrane</keyword>
<keyword evidence="7" id="KW-0051">Antiviral defense</keyword>
<evidence type="ECO:0000256" key="4">
    <source>
        <dbReference type="ARBA" id="ARBA00022723"/>
    </source>
</evidence>
<dbReference type="EC" id="2.7.7.49" evidence="1"/>
<keyword evidence="14" id="KW-1185">Reference proteome</keyword>
<dbReference type="GO" id="GO:0046872">
    <property type="term" value="F:metal ion binding"/>
    <property type="evidence" value="ECO:0007669"/>
    <property type="project" value="UniProtKB-KW"/>
</dbReference>
<comment type="catalytic activity">
    <reaction evidence="9">
        <text>DNA(n) + a 2'-deoxyribonucleoside 5'-triphosphate = DNA(n+1) + diphosphate</text>
        <dbReference type="Rhea" id="RHEA:22508"/>
        <dbReference type="Rhea" id="RHEA-COMP:17339"/>
        <dbReference type="Rhea" id="RHEA-COMP:17340"/>
        <dbReference type="ChEBI" id="CHEBI:33019"/>
        <dbReference type="ChEBI" id="CHEBI:61560"/>
        <dbReference type="ChEBI" id="CHEBI:173112"/>
        <dbReference type="EC" id="2.7.7.49"/>
    </reaction>
</comment>
<evidence type="ECO:0000313" key="14">
    <source>
        <dbReference type="Proteomes" id="UP000229897"/>
    </source>
</evidence>
<gene>
    <name evidence="13" type="ORF">CR152_06165</name>
</gene>
<evidence type="ECO:0000256" key="10">
    <source>
        <dbReference type="SAM" id="MobiDB-lite"/>
    </source>
</evidence>
<evidence type="ECO:0000256" key="1">
    <source>
        <dbReference type="ARBA" id="ARBA00012493"/>
    </source>
</evidence>
<dbReference type="EMBL" id="CP024608">
    <property type="protein sequence ID" value="ATQ74140.1"/>
    <property type="molecule type" value="Genomic_DNA"/>
</dbReference>